<dbReference type="Gene3D" id="3.30.530.20">
    <property type="match status" value="1"/>
</dbReference>
<protein>
    <recommendedName>
        <fullName evidence="3">SRPBCC family protein</fullName>
    </recommendedName>
</protein>
<evidence type="ECO:0000313" key="1">
    <source>
        <dbReference type="EMBL" id="RMA43739.1"/>
    </source>
</evidence>
<organism evidence="1 2">
    <name type="scientific">Rhodophyticola porphyridii</name>
    <dbReference type="NCBI Taxonomy" id="1852017"/>
    <lineage>
        <taxon>Bacteria</taxon>
        <taxon>Pseudomonadati</taxon>
        <taxon>Pseudomonadota</taxon>
        <taxon>Alphaproteobacteria</taxon>
        <taxon>Rhodobacterales</taxon>
        <taxon>Roseobacteraceae</taxon>
        <taxon>Rhodophyticola</taxon>
    </lineage>
</organism>
<comment type="caution">
    <text evidence="1">The sequence shown here is derived from an EMBL/GenBank/DDBJ whole genome shotgun (WGS) entry which is preliminary data.</text>
</comment>
<evidence type="ECO:0000313" key="2">
    <source>
        <dbReference type="Proteomes" id="UP000281343"/>
    </source>
</evidence>
<dbReference type="SUPFAM" id="SSF55961">
    <property type="entry name" value="Bet v1-like"/>
    <property type="match status" value="1"/>
</dbReference>
<dbReference type="RefSeq" id="WP_121896330.1">
    <property type="nucleotide sequence ID" value="NZ_RCNT01000001.1"/>
</dbReference>
<dbReference type="OrthoDB" id="7860307at2"/>
<proteinExistence type="predicted"/>
<gene>
    <name evidence="1" type="ORF">D9R08_02090</name>
</gene>
<reference evidence="1 2" key="1">
    <citation type="submission" date="2018-10" db="EMBL/GenBank/DDBJ databases">
        <authorList>
            <person name="Jung H.S."/>
            <person name="Jeon C.O."/>
        </authorList>
    </citation>
    <scope>NUCLEOTIDE SEQUENCE [LARGE SCALE GENOMIC DNA]</scope>
    <source>
        <strain evidence="1 2">MA-7-27</strain>
    </source>
</reference>
<dbReference type="AlphaFoldDB" id="A0A3L9Y4P9"/>
<keyword evidence="2" id="KW-1185">Reference proteome</keyword>
<evidence type="ECO:0008006" key="3">
    <source>
        <dbReference type="Google" id="ProtNLM"/>
    </source>
</evidence>
<dbReference type="InterPro" id="IPR023393">
    <property type="entry name" value="START-like_dom_sf"/>
</dbReference>
<dbReference type="EMBL" id="RCNT01000001">
    <property type="protein sequence ID" value="RMA43739.1"/>
    <property type="molecule type" value="Genomic_DNA"/>
</dbReference>
<name>A0A3L9Y4P9_9RHOB</name>
<dbReference type="Proteomes" id="UP000281343">
    <property type="component" value="Unassembled WGS sequence"/>
</dbReference>
<accession>A0A3L9Y4P9</accession>
<sequence>MKFKVAEDVDAPVGFVFERMLDFSQFEADIRGRGADLRRVDNWTRAEKGVRWRGSVQVRGKMRRIEAELDDVIRDEMVSIQITVGGMEARYQMTFIALSPQVTRVAAELDLKPRTLTARLIIQTMKLARGRVLQRMTGTLARQGNQIEADWRRGAQG</sequence>